<feature type="domain" description="HTH crp-type" evidence="7">
    <location>
        <begin position="340"/>
        <end position="413"/>
    </location>
</feature>
<dbReference type="SMART" id="SM00419">
    <property type="entry name" value="HTH_CRP"/>
    <property type="match status" value="1"/>
</dbReference>
<evidence type="ECO:0000259" key="5">
    <source>
        <dbReference type="PROSITE" id="PS50112"/>
    </source>
</evidence>
<dbReference type="InterPro" id="IPR018490">
    <property type="entry name" value="cNMP-bd_dom_sf"/>
</dbReference>
<dbReference type="PROSITE" id="PS50112">
    <property type="entry name" value="PAS"/>
    <property type="match status" value="1"/>
</dbReference>
<evidence type="ECO:0000256" key="4">
    <source>
        <dbReference type="SAM" id="Coils"/>
    </source>
</evidence>
<protein>
    <submittedName>
        <fullName evidence="8">cAMP-binding proteins - catabolite gene activator and regulatory subunit of cAMP-dependent protein kinases</fullName>
    </submittedName>
</protein>
<dbReference type="AlphaFoldDB" id="A0A6J4UN37"/>
<dbReference type="InterPro" id="IPR036390">
    <property type="entry name" value="WH_DNA-bd_sf"/>
</dbReference>
<accession>A0A6J4UN37</accession>
<dbReference type="InterPro" id="IPR000700">
    <property type="entry name" value="PAS-assoc_C"/>
</dbReference>
<evidence type="ECO:0000259" key="6">
    <source>
        <dbReference type="PROSITE" id="PS50113"/>
    </source>
</evidence>
<evidence type="ECO:0000256" key="1">
    <source>
        <dbReference type="ARBA" id="ARBA00023015"/>
    </source>
</evidence>
<dbReference type="SUPFAM" id="SSF51206">
    <property type="entry name" value="cAMP-binding domain-like"/>
    <property type="match status" value="1"/>
</dbReference>
<keyword evidence="3" id="KW-0804">Transcription</keyword>
<feature type="coiled-coil region" evidence="4">
    <location>
        <begin position="63"/>
        <end position="97"/>
    </location>
</feature>
<reference evidence="8" key="1">
    <citation type="submission" date="2020-02" db="EMBL/GenBank/DDBJ databases">
        <authorList>
            <person name="Meier V. D."/>
        </authorList>
    </citation>
    <scope>NUCLEOTIDE SEQUENCE</scope>
    <source>
        <strain evidence="8">AVDCRST_MAG81</strain>
    </source>
</reference>
<dbReference type="SUPFAM" id="SSF55785">
    <property type="entry name" value="PYP-like sensor domain (PAS domain)"/>
    <property type="match status" value="1"/>
</dbReference>
<organism evidence="8">
    <name type="scientific">uncultured Synechococcales cyanobacterium</name>
    <dbReference type="NCBI Taxonomy" id="1936017"/>
    <lineage>
        <taxon>Bacteria</taxon>
        <taxon>Bacillati</taxon>
        <taxon>Cyanobacteriota</taxon>
        <taxon>Cyanophyceae</taxon>
        <taxon>Synechococcales</taxon>
        <taxon>environmental samples</taxon>
    </lineage>
</organism>
<feature type="domain" description="PAC" evidence="6">
    <location>
        <begin position="170"/>
        <end position="222"/>
    </location>
</feature>
<sequence>MNVDKFAQQMNGLYYRLGELYEDIVDTYPGAMTARTTHSGLARNVVAERQGMPEALRELGFASEELKVAVEELYQQNNELIATRQAVEVERQRYQELFEFAPGGYLVTDEAGKISEANTAAAKLLNVSQNFLVGKPLTIFIPPAERQYFRSSLSWLQQQPSCGVNSNRRHEWVFPLQPRHGELFQAALSVAGTCDQQGRIVALRWLIRDITEQQRAEAVLEKTDYDLYADRPSQTYCNGEVIPLSGEYIWLVRQGLVKLSTFSEQSEEVLVGLAGPSMTFGSGLTSLQAYQATVLSNQVHLVSVSLTEIAASPQLAQSLLPRINQRLQQTESLLAIAGQRHVTKRLSQLLLLLKQEFGQPVAEGTRLTVRLTHQELANACCTTRVTVTRQLQEFQQQGKITLCPQRHLILKEHAF</sequence>
<gene>
    <name evidence="8" type="ORF">AVDCRST_MAG81-53</name>
</gene>
<dbReference type="Gene3D" id="2.60.120.10">
    <property type="entry name" value="Jelly Rolls"/>
    <property type="match status" value="1"/>
</dbReference>
<keyword evidence="2" id="KW-0238">DNA-binding</keyword>
<evidence type="ECO:0000259" key="7">
    <source>
        <dbReference type="PROSITE" id="PS51063"/>
    </source>
</evidence>
<proteinExistence type="predicted"/>
<dbReference type="PROSITE" id="PS50113">
    <property type="entry name" value="PAC"/>
    <property type="match status" value="1"/>
</dbReference>
<dbReference type="InterPro" id="IPR000014">
    <property type="entry name" value="PAS"/>
</dbReference>
<dbReference type="InterPro" id="IPR013767">
    <property type="entry name" value="PAS_fold"/>
</dbReference>
<keyword evidence="1" id="KW-0805">Transcription regulation</keyword>
<feature type="domain" description="PAS" evidence="5">
    <location>
        <begin position="90"/>
        <end position="160"/>
    </location>
</feature>
<evidence type="ECO:0000313" key="8">
    <source>
        <dbReference type="EMBL" id="CAA9553767.1"/>
    </source>
</evidence>
<name>A0A6J4UN37_9CYAN</name>
<dbReference type="SUPFAM" id="SSF46785">
    <property type="entry name" value="Winged helix' DNA-binding domain"/>
    <property type="match status" value="1"/>
</dbReference>
<dbReference type="InterPro" id="IPR012318">
    <property type="entry name" value="HTH_CRP"/>
</dbReference>
<dbReference type="InterPro" id="IPR014710">
    <property type="entry name" value="RmlC-like_jellyroll"/>
</dbReference>
<dbReference type="Pfam" id="PF13545">
    <property type="entry name" value="HTH_Crp_2"/>
    <property type="match status" value="1"/>
</dbReference>
<dbReference type="GO" id="GO:0006355">
    <property type="term" value="P:regulation of DNA-templated transcription"/>
    <property type="evidence" value="ECO:0007669"/>
    <property type="project" value="InterPro"/>
</dbReference>
<dbReference type="Pfam" id="PF00989">
    <property type="entry name" value="PAS"/>
    <property type="match status" value="1"/>
</dbReference>
<dbReference type="InterPro" id="IPR035965">
    <property type="entry name" value="PAS-like_dom_sf"/>
</dbReference>
<evidence type="ECO:0000256" key="3">
    <source>
        <dbReference type="ARBA" id="ARBA00023163"/>
    </source>
</evidence>
<dbReference type="CDD" id="cd00130">
    <property type="entry name" value="PAS"/>
    <property type="match status" value="1"/>
</dbReference>
<dbReference type="SMART" id="SM00091">
    <property type="entry name" value="PAS"/>
    <property type="match status" value="1"/>
</dbReference>
<dbReference type="Gene3D" id="3.30.450.20">
    <property type="entry name" value="PAS domain"/>
    <property type="match status" value="1"/>
</dbReference>
<evidence type="ECO:0000256" key="2">
    <source>
        <dbReference type="ARBA" id="ARBA00023125"/>
    </source>
</evidence>
<dbReference type="NCBIfam" id="TIGR00229">
    <property type="entry name" value="sensory_box"/>
    <property type="match status" value="1"/>
</dbReference>
<dbReference type="GO" id="GO:0003677">
    <property type="term" value="F:DNA binding"/>
    <property type="evidence" value="ECO:0007669"/>
    <property type="project" value="UniProtKB-KW"/>
</dbReference>
<dbReference type="PROSITE" id="PS51063">
    <property type="entry name" value="HTH_CRP_2"/>
    <property type="match status" value="1"/>
</dbReference>
<keyword evidence="4" id="KW-0175">Coiled coil</keyword>
<dbReference type="EMBL" id="CADCWO010000005">
    <property type="protein sequence ID" value="CAA9553767.1"/>
    <property type="molecule type" value="Genomic_DNA"/>
</dbReference>